<keyword evidence="1 6" id="KW-0597">Phosphoprotein</keyword>
<evidence type="ECO:0000259" key="7">
    <source>
        <dbReference type="PROSITE" id="PS50043"/>
    </source>
</evidence>
<dbReference type="InterPro" id="IPR001789">
    <property type="entry name" value="Sig_transdc_resp-reg_receiver"/>
</dbReference>
<dbReference type="GO" id="GO:0003677">
    <property type="term" value="F:DNA binding"/>
    <property type="evidence" value="ECO:0007669"/>
    <property type="project" value="UniProtKB-KW"/>
</dbReference>
<dbReference type="InterPro" id="IPR058245">
    <property type="entry name" value="NreC/VraR/RcsB-like_REC"/>
</dbReference>
<keyword evidence="2" id="KW-0902">Two-component regulatory system</keyword>
<dbReference type="PANTHER" id="PTHR43214:SF3">
    <property type="entry name" value="RESPONSE REGULATOR UVRY"/>
    <property type="match status" value="1"/>
</dbReference>
<feature type="modified residue" description="4-aspartylphosphate" evidence="6">
    <location>
        <position position="63"/>
    </location>
</feature>
<keyword evidence="4" id="KW-0238">DNA-binding</keyword>
<evidence type="ECO:0000256" key="6">
    <source>
        <dbReference type="PROSITE-ProRule" id="PRU00169"/>
    </source>
</evidence>
<dbReference type="SMART" id="SM00421">
    <property type="entry name" value="HTH_LUXR"/>
    <property type="match status" value="1"/>
</dbReference>
<dbReference type="Pfam" id="PF00072">
    <property type="entry name" value="Response_reg"/>
    <property type="match status" value="1"/>
</dbReference>
<reference evidence="9" key="1">
    <citation type="journal article" date="2012" name="ISME J.">
        <title>Roseobacter clade bacteria are abundant in coastal sediments and encode a novel combination of sulfur oxidation genes.</title>
        <authorList>
            <person name="Lenk S."/>
            <person name="Moraru C."/>
            <person name="Hahnke S."/>
            <person name="Arnds J."/>
            <person name="Richter M."/>
            <person name="Kube M."/>
            <person name="Reinhardt R."/>
            <person name="Brinkhoff T."/>
            <person name="Harder J."/>
            <person name="Amann R."/>
            <person name="Mussmann M."/>
        </authorList>
    </citation>
    <scope>NUCLEOTIDE SEQUENCE</scope>
</reference>
<dbReference type="Pfam" id="PF00196">
    <property type="entry name" value="GerE"/>
    <property type="match status" value="1"/>
</dbReference>
<dbReference type="SUPFAM" id="SSF46894">
    <property type="entry name" value="C-terminal effector domain of the bipartite response regulators"/>
    <property type="match status" value="1"/>
</dbReference>
<keyword evidence="5" id="KW-0804">Transcription</keyword>
<dbReference type="InterPro" id="IPR011006">
    <property type="entry name" value="CheY-like_superfamily"/>
</dbReference>
<dbReference type="SUPFAM" id="SSF52172">
    <property type="entry name" value="CheY-like"/>
    <property type="match status" value="1"/>
</dbReference>
<name>I1X4P3_9BACT</name>
<dbReference type="PROSITE" id="PS50110">
    <property type="entry name" value="RESPONSE_REGULATORY"/>
    <property type="match status" value="1"/>
</dbReference>
<dbReference type="CDD" id="cd17535">
    <property type="entry name" value="REC_NarL-like"/>
    <property type="match status" value="1"/>
</dbReference>
<dbReference type="CDD" id="cd06170">
    <property type="entry name" value="LuxR_C_like"/>
    <property type="match status" value="1"/>
</dbReference>
<keyword evidence="3" id="KW-0805">Transcription regulation</keyword>
<dbReference type="Gene3D" id="3.40.50.2300">
    <property type="match status" value="1"/>
</dbReference>
<gene>
    <name evidence="9" type="ORF">ws138B4_0027</name>
</gene>
<dbReference type="NCBIfam" id="NF007018">
    <property type="entry name" value="PRK09483.1"/>
    <property type="match status" value="1"/>
</dbReference>
<evidence type="ECO:0000256" key="1">
    <source>
        <dbReference type="ARBA" id="ARBA00022553"/>
    </source>
</evidence>
<evidence type="ECO:0000256" key="5">
    <source>
        <dbReference type="ARBA" id="ARBA00023163"/>
    </source>
</evidence>
<dbReference type="InterPro" id="IPR016032">
    <property type="entry name" value="Sig_transdc_resp-reg_C-effctor"/>
</dbReference>
<dbReference type="SMART" id="SM00448">
    <property type="entry name" value="REC"/>
    <property type="match status" value="1"/>
</dbReference>
<dbReference type="InterPro" id="IPR000792">
    <property type="entry name" value="Tscrpt_reg_LuxR_C"/>
</dbReference>
<evidence type="ECO:0000313" key="9">
    <source>
        <dbReference type="EMBL" id="AFI78468.1"/>
    </source>
</evidence>
<dbReference type="InterPro" id="IPR039420">
    <property type="entry name" value="WalR-like"/>
</dbReference>
<proteinExistence type="predicted"/>
<dbReference type="PANTHER" id="PTHR43214">
    <property type="entry name" value="TWO-COMPONENT RESPONSE REGULATOR"/>
    <property type="match status" value="1"/>
</dbReference>
<evidence type="ECO:0000259" key="8">
    <source>
        <dbReference type="PROSITE" id="PS50110"/>
    </source>
</evidence>
<accession>I1X4P3</accession>
<protein>
    <submittedName>
        <fullName evidence="9">Two-component transcriptional regulator, LuxR family</fullName>
    </submittedName>
</protein>
<dbReference type="GO" id="GO:0000160">
    <property type="term" value="P:phosphorelay signal transduction system"/>
    <property type="evidence" value="ECO:0007669"/>
    <property type="project" value="UniProtKB-KW"/>
</dbReference>
<organism evidence="9">
    <name type="scientific">uncultured bacterium ws138B4</name>
    <dbReference type="NCBI Taxonomy" id="1131827"/>
    <lineage>
        <taxon>Bacteria</taxon>
        <taxon>environmental samples</taxon>
    </lineage>
</organism>
<evidence type="ECO:0000256" key="4">
    <source>
        <dbReference type="ARBA" id="ARBA00023125"/>
    </source>
</evidence>
<evidence type="ECO:0000256" key="3">
    <source>
        <dbReference type="ARBA" id="ARBA00023015"/>
    </source>
</evidence>
<dbReference type="PRINTS" id="PR00038">
    <property type="entry name" value="HTHLUXR"/>
</dbReference>
<feature type="domain" description="HTH luxR-type" evidence="7">
    <location>
        <begin position="151"/>
        <end position="216"/>
    </location>
</feature>
<dbReference type="GO" id="GO:0006355">
    <property type="term" value="P:regulation of DNA-templated transcription"/>
    <property type="evidence" value="ECO:0007669"/>
    <property type="project" value="InterPro"/>
</dbReference>
<dbReference type="EMBL" id="JQ256782">
    <property type="protein sequence ID" value="AFI78468.1"/>
    <property type="molecule type" value="Genomic_DNA"/>
</dbReference>
<dbReference type="AlphaFoldDB" id="I1X4P3"/>
<feature type="domain" description="Response regulatory" evidence="8">
    <location>
        <begin position="12"/>
        <end position="128"/>
    </location>
</feature>
<sequence>MFHIEGGVEMINVMLVDDHGLVRSGIKRILGDVGDIEVVGEADSGEQAVMQARQIKPDVILMDLSMPGIGGLEATRKITRSMPDAKIIAVTIHEDDPFPARLLEAGAVGYLTKGCDVREIIKAIKSVYRGGQYLTPEVAQKLALSLLHHRDRAPLDELTQREIQVMLMIVKGESNKAISEKLCLSPKTTSTYRYRLFEKLEVVNDVELTRYAIRYGLIKENIMH</sequence>
<dbReference type="PROSITE" id="PS50043">
    <property type="entry name" value="HTH_LUXR_2"/>
    <property type="match status" value="1"/>
</dbReference>
<evidence type="ECO:0000256" key="2">
    <source>
        <dbReference type="ARBA" id="ARBA00023012"/>
    </source>
</evidence>